<feature type="non-terminal residue" evidence="1">
    <location>
        <position position="32"/>
    </location>
</feature>
<sequence>MNQVTSLGLLVLVASMIFSGISISAVAQTDYN</sequence>
<accession>A0A0F9EC54</accession>
<reference evidence="1" key="1">
    <citation type="journal article" date="2015" name="Nature">
        <title>Complex archaea that bridge the gap between prokaryotes and eukaryotes.</title>
        <authorList>
            <person name="Spang A."/>
            <person name="Saw J.H."/>
            <person name="Jorgensen S.L."/>
            <person name="Zaremba-Niedzwiedzka K."/>
            <person name="Martijn J."/>
            <person name="Lind A.E."/>
            <person name="van Eijk R."/>
            <person name="Schleper C."/>
            <person name="Guy L."/>
            <person name="Ettema T.J."/>
        </authorList>
    </citation>
    <scope>NUCLEOTIDE SEQUENCE</scope>
</reference>
<comment type="caution">
    <text evidence="1">The sequence shown here is derived from an EMBL/GenBank/DDBJ whole genome shotgun (WGS) entry which is preliminary data.</text>
</comment>
<dbReference type="EMBL" id="LAZR01037666">
    <property type="protein sequence ID" value="KKL21608.1"/>
    <property type="molecule type" value="Genomic_DNA"/>
</dbReference>
<proteinExistence type="predicted"/>
<protein>
    <submittedName>
        <fullName evidence="1">Uncharacterized protein</fullName>
    </submittedName>
</protein>
<dbReference type="AlphaFoldDB" id="A0A0F9EC54"/>
<name>A0A0F9EC54_9ZZZZ</name>
<organism evidence="1">
    <name type="scientific">marine sediment metagenome</name>
    <dbReference type="NCBI Taxonomy" id="412755"/>
    <lineage>
        <taxon>unclassified sequences</taxon>
        <taxon>metagenomes</taxon>
        <taxon>ecological metagenomes</taxon>
    </lineage>
</organism>
<evidence type="ECO:0000313" key="1">
    <source>
        <dbReference type="EMBL" id="KKL21608.1"/>
    </source>
</evidence>
<gene>
    <name evidence="1" type="ORF">LCGC14_2443780</name>
</gene>